<name>A0AAE1QTJ1_9SOLA</name>
<proteinExistence type="predicted"/>
<dbReference type="Proteomes" id="UP001291623">
    <property type="component" value="Unassembled WGS sequence"/>
</dbReference>
<gene>
    <name evidence="1" type="ORF">RND71_042364</name>
</gene>
<sequence>MKHYHDKKNLKRDFQSKDDVLLFNSRLKLFPSELKLKWPGPFQVLSVSPNSLMELKSGDGTQTFRVNGHRVKHYHGCIDGDKIMDRHHLKHRYTHE</sequence>
<reference evidence="1" key="1">
    <citation type="submission" date="2023-12" db="EMBL/GenBank/DDBJ databases">
        <title>Genome assembly of Anisodus tanguticus.</title>
        <authorList>
            <person name="Wang Y.-J."/>
        </authorList>
    </citation>
    <scope>NUCLEOTIDE SEQUENCE</scope>
    <source>
        <strain evidence="1">KB-2021</strain>
        <tissue evidence="1">Leaf</tissue>
    </source>
</reference>
<protein>
    <submittedName>
        <fullName evidence="1">Uncharacterized protein</fullName>
    </submittedName>
</protein>
<dbReference type="AlphaFoldDB" id="A0AAE1QTJ1"/>
<evidence type="ECO:0000313" key="1">
    <source>
        <dbReference type="EMBL" id="KAK4337877.1"/>
    </source>
</evidence>
<accession>A0AAE1QTJ1</accession>
<keyword evidence="2" id="KW-1185">Reference proteome</keyword>
<organism evidence="1 2">
    <name type="scientific">Anisodus tanguticus</name>
    <dbReference type="NCBI Taxonomy" id="243964"/>
    <lineage>
        <taxon>Eukaryota</taxon>
        <taxon>Viridiplantae</taxon>
        <taxon>Streptophyta</taxon>
        <taxon>Embryophyta</taxon>
        <taxon>Tracheophyta</taxon>
        <taxon>Spermatophyta</taxon>
        <taxon>Magnoliopsida</taxon>
        <taxon>eudicotyledons</taxon>
        <taxon>Gunneridae</taxon>
        <taxon>Pentapetalae</taxon>
        <taxon>asterids</taxon>
        <taxon>lamiids</taxon>
        <taxon>Solanales</taxon>
        <taxon>Solanaceae</taxon>
        <taxon>Solanoideae</taxon>
        <taxon>Hyoscyameae</taxon>
        <taxon>Anisodus</taxon>
    </lineage>
</organism>
<evidence type="ECO:0000313" key="2">
    <source>
        <dbReference type="Proteomes" id="UP001291623"/>
    </source>
</evidence>
<comment type="caution">
    <text evidence="1">The sequence shown here is derived from an EMBL/GenBank/DDBJ whole genome shotgun (WGS) entry which is preliminary data.</text>
</comment>
<dbReference type="EMBL" id="JAVYJV010000024">
    <property type="protein sequence ID" value="KAK4337877.1"/>
    <property type="molecule type" value="Genomic_DNA"/>
</dbReference>